<dbReference type="AlphaFoldDB" id="A0A835VK98"/>
<organism evidence="2 3">
    <name type="scientific">Vanilla planifolia</name>
    <name type="common">Vanilla</name>
    <dbReference type="NCBI Taxonomy" id="51239"/>
    <lineage>
        <taxon>Eukaryota</taxon>
        <taxon>Viridiplantae</taxon>
        <taxon>Streptophyta</taxon>
        <taxon>Embryophyta</taxon>
        <taxon>Tracheophyta</taxon>
        <taxon>Spermatophyta</taxon>
        <taxon>Magnoliopsida</taxon>
        <taxon>Liliopsida</taxon>
        <taxon>Asparagales</taxon>
        <taxon>Orchidaceae</taxon>
        <taxon>Vanilloideae</taxon>
        <taxon>Vanilleae</taxon>
        <taxon>Vanilla</taxon>
    </lineage>
</organism>
<gene>
    <name evidence="2" type="ORF">HPP92_000242</name>
</gene>
<dbReference type="EMBL" id="JADCNM010000001">
    <property type="protein sequence ID" value="KAG0500170.1"/>
    <property type="molecule type" value="Genomic_DNA"/>
</dbReference>
<evidence type="ECO:0000313" key="2">
    <source>
        <dbReference type="EMBL" id="KAG0500170.1"/>
    </source>
</evidence>
<evidence type="ECO:0000256" key="1">
    <source>
        <dbReference type="SAM" id="MobiDB-lite"/>
    </source>
</evidence>
<feature type="region of interest" description="Disordered" evidence="1">
    <location>
        <begin position="75"/>
        <end position="102"/>
    </location>
</feature>
<reference evidence="2 3" key="1">
    <citation type="journal article" date="2020" name="Nat. Food">
        <title>A phased Vanilla planifolia genome enables genetic improvement of flavour and production.</title>
        <authorList>
            <person name="Hasing T."/>
            <person name="Tang H."/>
            <person name="Brym M."/>
            <person name="Khazi F."/>
            <person name="Huang T."/>
            <person name="Chambers A.H."/>
        </authorList>
    </citation>
    <scope>NUCLEOTIDE SEQUENCE [LARGE SCALE GENOMIC DNA]</scope>
    <source>
        <tissue evidence="2">Leaf</tissue>
    </source>
</reference>
<name>A0A835VK98_VANPL</name>
<protein>
    <submittedName>
        <fullName evidence="2">Uncharacterized protein</fullName>
    </submittedName>
</protein>
<comment type="caution">
    <text evidence="2">The sequence shown here is derived from an EMBL/GenBank/DDBJ whole genome shotgun (WGS) entry which is preliminary data.</text>
</comment>
<evidence type="ECO:0000313" key="3">
    <source>
        <dbReference type="Proteomes" id="UP000639772"/>
    </source>
</evidence>
<feature type="compositionally biased region" description="Basic and acidic residues" evidence="1">
    <location>
        <begin position="75"/>
        <end position="86"/>
    </location>
</feature>
<feature type="region of interest" description="Disordered" evidence="1">
    <location>
        <begin position="20"/>
        <end position="48"/>
    </location>
</feature>
<proteinExistence type="predicted"/>
<accession>A0A835VK98</accession>
<dbReference type="Proteomes" id="UP000639772">
    <property type="component" value="Chromosome 1"/>
</dbReference>
<sequence length="226" mass="24663">MAPTKSSSLYCFVFSTSTERGCPSLSPSAQVEGTPKAAPSYRGGEGDVRVSLRPPHCQEEYVAEETEKHFSIKDGEEDERHWRDILPPRQRGRRTGVSSSNRPLRWLYPGSSPSIGPLRAGFMASTQTVLLAVNYLDCCAFCQPPPPRWRGGESIGHRSGGLSRGWSLVLSTLGGGMNLVTPSPSALPLKIPAMDDHHRDVQHLQGTALMAVILLVGCPRSCRHLF</sequence>
<feature type="compositionally biased region" description="Polar residues" evidence="1">
    <location>
        <begin position="20"/>
        <end position="31"/>
    </location>
</feature>